<reference evidence="5" key="1">
    <citation type="submission" date="2025-08" db="UniProtKB">
        <authorList>
            <consortium name="RefSeq"/>
        </authorList>
    </citation>
    <scope>IDENTIFICATION</scope>
</reference>
<keyword evidence="1" id="KW-0863">Zinc-finger</keyword>
<proteinExistence type="predicted"/>
<dbReference type="GO" id="GO:0008270">
    <property type="term" value="F:zinc ion binding"/>
    <property type="evidence" value="ECO:0007669"/>
    <property type="project" value="UniProtKB-KW"/>
</dbReference>
<sequence length="348" mass="39053">MADKTKKKLHTEATENHSPRVLGLKSFFSCKHHHGCTRSIFNLKDHTNTNNNLVESPKKRVSMGSGSRSSSSRSLKAPLSEINGGSFRGMHLRRLSGCYECHLVVDPLNNGFSKVPSLRSTISPCPDCGEVFMKAESLELHQSVRHAVTELGVEDTSRNIVEIIFQSSWLKRQGSMCKIERILKVQNTQRTLTRFEDYRDLIKSKANKLAKKHPRCIADGNELLRFYCTSIKCSLGINGYTNLCDLIPHCRVCSIIRDGFKTDSFGKIRTMATSGRAHDCFENSTENDERRAMLVCRVIAGRVKKSQDGMEECDSIAGLAGIYSNLDELFVFNSKAILPCFVVIYEGF</sequence>
<dbReference type="PANTHER" id="PTHR31681:SF3">
    <property type="entry name" value="OS04G0690100 PROTEIN"/>
    <property type="match status" value="1"/>
</dbReference>
<gene>
    <name evidence="5" type="primary">LOC120257027</name>
</gene>
<keyword evidence="1" id="KW-0862">Zinc</keyword>
<evidence type="ECO:0000256" key="1">
    <source>
        <dbReference type="PROSITE-ProRule" id="PRU00042"/>
    </source>
</evidence>
<evidence type="ECO:0000313" key="4">
    <source>
        <dbReference type="Proteomes" id="UP001515500"/>
    </source>
</evidence>
<dbReference type="PANTHER" id="PTHR31681">
    <property type="entry name" value="C2H2-LIKE ZINC FINGER PROTEIN"/>
    <property type="match status" value="1"/>
</dbReference>
<feature type="region of interest" description="Disordered" evidence="2">
    <location>
        <begin position="47"/>
        <end position="77"/>
    </location>
</feature>
<dbReference type="SUPFAM" id="SSF56399">
    <property type="entry name" value="ADP-ribosylation"/>
    <property type="match status" value="1"/>
</dbReference>
<evidence type="ECO:0000313" key="5">
    <source>
        <dbReference type="RefSeq" id="XP_039120604.1"/>
    </source>
</evidence>
<keyword evidence="1" id="KW-0479">Metal-binding</keyword>
<dbReference type="InterPro" id="IPR013087">
    <property type="entry name" value="Znf_C2H2_type"/>
</dbReference>
<name>A0AB40B0S4_DIOCR</name>
<organism evidence="4 5">
    <name type="scientific">Dioscorea cayennensis subsp. rotundata</name>
    <name type="common">White Guinea yam</name>
    <name type="synonym">Dioscorea rotundata</name>
    <dbReference type="NCBI Taxonomy" id="55577"/>
    <lineage>
        <taxon>Eukaryota</taxon>
        <taxon>Viridiplantae</taxon>
        <taxon>Streptophyta</taxon>
        <taxon>Embryophyta</taxon>
        <taxon>Tracheophyta</taxon>
        <taxon>Spermatophyta</taxon>
        <taxon>Magnoliopsida</taxon>
        <taxon>Liliopsida</taxon>
        <taxon>Dioscoreales</taxon>
        <taxon>Dioscoreaceae</taxon>
        <taxon>Dioscorea</taxon>
    </lineage>
</organism>
<feature type="domain" description="C2H2-type" evidence="3">
    <location>
        <begin position="123"/>
        <end position="151"/>
    </location>
</feature>
<evidence type="ECO:0000259" key="3">
    <source>
        <dbReference type="PROSITE" id="PS50157"/>
    </source>
</evidence>
<dbReference type="RefSeq" id="XP_039120604.1">
    <property type="nucleotide sequence ID" value="XM_039264670.1"/>
</dbReference>
<dbReference type="GeneID" id="120257027"/>
<protein>
    <submittedName>
        <fullName evidence="5">Uncharacterized protein LOC120257027</fullName>
    </submittedName>
</protein>
<dbReference type="PROSITE" id="PS50157">
    <property type="entry name" value="ZINC_FINGER_C2H2_2"/>
    <property type="match status" value="1"/>
</dbReference>
<feature type="compositionally biased region" description="Low complexity" evidence="2">
    <location>
        <begin position="62"/>
        <end position="74"/>
    </location>
</feature>
<evidence type="ECO:0000256" key="2">
    <source>
        <dbReference type="SAM" id="MobiDB-lite"/>
    </source>
</evidence>
<dbReference type="Proteomes" id="UP001515500">
    <property type="component" value="Unplaced"/>
</dbReference>
<dbReference type="PROSITE" id="PS00028">
    <property type="entry name" value="ZINC_FINGER_C2H2_1"/>
    <property type="match status" value="1"/>
</dbReference>
<keyword evidence="4" id="KW-1185">Reference proteome</keyword>
<dbReference type="Gene3D" id="3.90.228.10">
    <property type="match status" value="1"/>
</dbReference>
<accession>A0AB40B0S4</accession>
<dbReference type="AlphaFoldDB" id="A0AB40B0S4"/>